<dbReference type="EMBL" id="CP009511">
    <property type="protein sequence ID" value="AKB62118.1"/>
    <property type="molecule type" value="Genomic_DNA"/>
</dbReference>
<organism evidence="1 2">
    <name type="scientific">Methanosarcina mazei SarPi</name>
    <dbReference type="NCBI Taxonomy" id="1434115"/>
    <lineage>
        <taxon>Archaea</taxon>
        <taxon>Methanobacteriati</taxon>
        <taxon>Methanobacteriota</taxon>
        <taxon>Stenosarchaea group</taxon>
        <taxon>Methanomicrobia</taxon>
        <taxon>Methanosarcinales</taxon>
        <taxon>Methanosarcinaceae</taxon>
        <taxon>Methanosarcina</taxon>
    </lineage>
</organism>
<dbReference type="AlphaFoldDB" id="A0A0E3RDY1"/>
<sequence>MYKAFKSLGDRFPAKALAVMKITEVYECKSGDGAGKQLL</sequence>
<accession>A0A0E3RDY1</accession>
<evidence type="ECO:0000313" key="1">
    <source>
        <dbReference type="EMBL" id="AKB62118.1"/>
    </source>
</evidence>
<protein>
    <submittedName>
        <fullName evidence="1">Uncharacterized protein</fullName>
    </submittedName>
</protein>
<dbReference type="Proteomes" id="UP000033116">
    <property type="component" value="Chromosome"/>
</dbReference>
<gene>
    <name evidence="1" type="ORF">MSMAP_2133</name>
</gene>
<name>A0A0E3RDY1_METMZ</name>
<proteinExistence type="predicted"/>
<reference evidence="1 2" key="1">
    <citation type="submission" date="2014-07" db="EMBL/GenBank/DDBJ databases">
        <title>Methanogenic archaea and the global carbon cycle.</title>
        <authorList>
            <person name="Henriksen J.R."/>
            <person name="Luke J."/>
            <person name="Reinhart S."/>
            <person name="Benedict M.N."/>
            <person name="Youngblut N.D."/>
            <person name="Metcalf M.E."/>
            <person name="Whitaker R.J."/>
            <person name="Metcalf W.W."/>
        </authorList>
    </citation>
    <scope>NUCLEOTIDE SEQUENCE [LARGE SCALE GENOMIC DNA]</scope>
    <source>
        <strain evidence="1 2">SarPi</strain>
    </source>
</reference>
<evidence type="ECO:0000313" key="2">
    <source>
        <dbReference type="Proteomes" id="UP000033116"/>
    </source>
</evidence>
<dbReference type="HOGENOM" id="CLU_215166_0_0_2"/>
<dbReference type="PATRIC" id="fig|1434115.4.peg.2750"/>